<organism evidence="2 3">
    <name type="scientific">Dyella jiangningensis</name>
    <dbReference type="NCBI Taxonomy" id="1379159"/>
    <lineage>
        <taxon>Bacteria</taxon>
        <taxon>Pseudomonadati</taxon>
        <taxon>Pseudomonadota</taxon>
        <taxon>Gammaproteobacteria</taxon>
        <taxon>Lysobacterales</taxon>
        <taxon>Rhodanobacteraceae</taxon>
        <taxon>Dyella</taxon>
    </lineage>
</organism>
<dbReference type="RefSeq" id="WP_111983900.1">
    <property type="nucleotide sequence ID" value="NZ_NFZS01000004.1"/>
</dbReference>
<evidence type="ECO:0008006" key="4">
    <source>
        <dbReference type="Google" id="ProtNLM"/>
    </source>
</evidence>
<dbReference type="Proteomes" id="UP000248926">
    <property type="component" value="Unassembled WGS sequence"/>
</dbReference>
<sequence>MKKILLALAFAAVSIPVASQASQSNGISYNYVQLDYANISQSGHDFVADGGILSGSYSFADHYQVFGSYSDLRSDTDRYPLGFDNYTYTTKSTDKPWTLGVGYFTALSDRADWVTQLSYTRDRYTHRVCLDDYGCDRFHNRFNMWSVNTGVMGHITDKLIGNAYIGYSNGGKGVMGNVFGDFGLMYAFNTTWAVEGGVRLDNNSAETFTLGVRASF</sequence>
<name>A0A328P392_9GAMM</name>
<feature type="signal peptide" evidence="1">
    <location>
        <begin position="1"/>
        <end position="21"/>
    </location>
</feature>
<dbReference type="EMBL" id="NFZS01000004">
    <property type="protein sequence ID" value="RAO75426.1"/>
    <property type="molecule type" value="Genomic_DNA"/>
</dbReference>
<dbReference type="SUPFAM" id="SSF56935">
    <property type="entry name" value="Porins"/>
    <property type="match status" value="1"/>
</dbReference>
<keyword evidence="3" id="KW-1185">Reference proteome</keyword>
<comment type="caution">
    <text evidence="2">The sequence shown here is derived from an EMBL/GenBank/DDBJ whole genome shotgun (WGS) entry which is preliminary data.</text>
</comment>
<evidence type="ECO:0000313" key="2">
    <source>
        <dbReference type="EMBL" id="RAO75426.1"/>
    </source>
</evidence>
<dbReference type="OrthoDB" id="5945504at2"/>
<feature type="chain" id="PRO_5016331837" description="Outer membrane protein beta-barrel domain-containing protein" evidence="1">
    <location>
        <begin position="22"/>
        <end position="216"/>
    </location>
</feature>
<keyword evidence="1" id="KW-0732">Signal</keyword>
<reference evidence="2 3" key="1">
    <citation type="journal article" date="2018" name="Genet. Mol. Biol.">
        <title>The genome sequence of Dyella jiangningensis FCAV SCS01 from a lignocellulose-decomposing microbial consortium metagenome reveals potential for biotechnological applications.</title>
        <authorList>
            <person name="Desiderato J.G."/>
            <person name="Alvarenga D.O."/>
            <person name="Constancio M.T.L."/>
            <person name="Alves L.M.C."/>
            <person name="Varani A.M."/>
        </authorList>
    </citation>
    <scope>NUCLEOTIDE SEQUENCE [LARGE SCALE GENOMIC DNA]</scope>
    <source>
        <strain evidence="2 3">FCAV SCS01</strain>
    </source>
</reference>
<gene>
    <name evidence="2" type="ORF">CA260_15210</name>
</gene>
<protein>
    <recommendedName>
        <fullName evidence="4">Outer membrane protein beta-barrel domain-containing protein</fullName>
    </recommendedName>
</protein>
<proteinExistence type="predicted"/>
<evidence type="ECO:0000256" key="1">
    <source>
        <dbReference type="SAM" id="SignalP"/>
    </source>
</evidence>
<dbReference type="AlphaFoldDB" id="A0A328P392"/>
<accession>A0A328P392</accession>
<evidence type="ECO:0000313" key="3">
    <source>
        <dbReference type="Proteomes" id="UP000248926"/>
    </source>
</evidence>